<protein>
    <submittedName>
        <fullName evidence="1">Putative secreted protein</fullName>
    </submittedName>
</protein>
<reference evidence="1" key="1">
    <citation type="submission" date="2018-01" db="EMBL/GenBank/DDBJ databases">
        <title>An insight into the sialome of Amazonian anophelines.</title>
        <authorList>
            <person name="Ribeiro J.M."/>
            <person name="Scarpassa V."/>
            <person name="Calvo E."/>
        </authorList>
    </citation>
    <scope>NUCLEOTIDE SEQUENCE</scope>
</reference>
<evidence type="ECO:0000313" key="1">
    <source>
        <dbReference type="EMBL" id="MBW78661.1"/>
    </source>
</evidence>
<sequence>MSGFRPTAFMIRSTLLPLTKRTWATPCESRRMMPIWEGVMPFLPSFLICSFTSSAFNFSHDGTERR</sequence>
<organism evidence="1">
    <name type="scientific">Anopheles darlingi</name>
    <name type="common">Mosquito</name>
    <dbReference type="NCBI Taxonomy" id="43151"/>
    <lineage>
        <taxon>Eukaryota</taxon>
        <taxon>Metazoa</taxon>
        <taxon>Ecdysozoa</taxon>
        <taxon>Arthropoda</taxon>
        <taxon>Hexapoda</taxon>
        <taxon>Insecta</taxon>
        <taxon>Pterygota</taxon>
        <taxon>Neoptera</taxon>
        <taxon>Endopterygota</taxon>
        <taxon>Diptera</taxon>
        <taxon>Nematocera</taxon>
        <taxon>Culicoidea</taxon>
        <taxon>Culicidae</taxon>
        <taxon>Anophelinae</taxon>
        <taxon>Anopheles</taxon>
    </lineage>
</organism>
<dbReference type="AlphaFoldDB" id="A0A2M4DMA5"/>
<accession>A0A2M4DMA5</accession>
<proteinExistence type="predicted"/>
<name>A0A2M4DMA5_ANODA</name>
<dbReference type="EMBL" id="GGFL01014483">
    <property type="protein sequence ID" value="MBW78661.1"/>
    <property type="molecule type" value="Transcribed_RNA"/>
</dbReference>